<feature type="domain" description="Peptidase C83" evidence="5">
    <location>
        <begin position="80"/>
        <end position="316"/>
    </location>
</feature>
<dbReference type="InterPro" id="IPR007719">
    <property type="entry name" value="PCS_N"/>
</dbReference>
<dbReference type="InterPro" id="IPR038156">
    <property type="entry name" value="PCS_N_sf"/>
</dbReference>
<dbReference type="GO" id="GO:0046872">
    <property type="term" value="F:metal ion binding"/>
    <property type="evidence" value="ECO:0007669"/>
    <property type="project" value="UniProtKB-KW"/>
</dbReference>
<accession>A0A6T6E058</accession>
<dbReference type="PROSITE" id="PS51443">
    <property type="entry name" value="PCS"/>
    <property type="match status" value="1"/>
</dbReference>
<dbReference type="SUPFAM" id="SSF54001">
    <property type="entry name" value="Cysteine proteinases"/>
    <property type="match status" value="1"/>
</dbReference>
<dbReference type="Gene3D" id="3.90.70.30">
    <property type="entry name" value="Phytochelatin synthase, N-terminal domain"/>
    <property type="match status" value="1"/>
</dbReference>
<dbReference type="PANTHER" id="PTHR33447:SF2">
    <property type="entry name" value="GLUTATHIONE GAMMA-GLUTAMYLCYSTEINYLTRANSFERASE"/>
    <property type="match status" value="1"/>
</dbReference>
<dbReference type="GO" id="GO:0010273">
    <property type="term" value="P:detoxification of copper ion"/>
    <property type="evidence" value="ECO:0007669"/>
    <property type="project" value="TreeGrafter"/>
</dbReference>
<dbReference type="EMBL" id="HBEF01002482">
    <property type="protein sequence ID" value="CAD8329438.1"/>
    <property type="molecule type" value="Transcribed_RNA"/>
</dbReference>
<dbReference type="InterPro" id="IPR040409">
    <property type="entry name" value="PCS-like"/>
</dbReference>
<sequence>MTQRQRGASFLVLIHLSTPLLLLFTLVMQGCLSLGVSSLPSSMRGPAGRCPSRKQVAALVNRTGADTDADAVKAKVNRPKAGVSFYKRPLPETCTAFTSPAGRSIFASALQTNGLKSYFPLMEQFTTQSEPAFCGISTLVVVLNALAVDPRQTWKGPWRWYHEGMLNCCLDLEDVAKTGITLKDFVCLAQCQGLSVDATHCNSDDQLDDFRQAVRIACTESSDDLADREQSAEQTGPTQLLVASYSRKVLGQTGSGHFSPIAAYDEVSDKVLILDTARFKYGVHWVDLPTVFEAMRPKDPTTKMSRGFALLSFKPIATAECGPSLRQEDETQDDTKVRSSGLICKSVNTARGCACPQPVSLLFRSKMAAGPLRRKYKEFVNSIGADALTWEDVYGYWTKDGEMDVWRVLEPLSLANDCEEDARRSAAMREALLEVAKAKMKTTTEAKATVKEAPAVEAAGATDAAGEDEMEKPAAHACSKLGGDSIFFDPVNAICLLYLASVPECRRKAELDSSSGASKNTKEWLLNEANLVAIAVDISDKTTLG</sequence>
<dbReference type="PROSITE" id="PS51257">
    <property type="entry name" value="PROKAR_LIPOPROTEIN"/>
    <property type="match status" value="1"/>
</dbReference>
<keyword evidence="3" id="KW-0808">Transferase</keyword>
<name>A0A6T6E058_9STRA</name>
<evidence type="ECO:0000313" key="7">
    <source>
        <dbReference type="EMBL" id="CAD8329438.1"/>
    </source>
</evidence>
<protein>
    <recommendedName>
        <fullName evidence="1">glutathione gamma-glutamylcysteinyltransferase</fullName>
        <ecNumber evidence="1">2.3.2.15</ecNumber>
    </recommendedName>
</protein>
<dbReference type="GO" id="GO:0016756">
    <property type="term" value="F:glutathione gamma-glutamylcysteinyltransferase activity"/>
    <property type="evidence" value="ECO:0007669"/>
    <property type="project" value="UniProtKB-EC"/>
</dbReference>
<keyword evidence="4" id="KW-0479">Metal-binding</keyword>
<dbReference type="FunFam" id="3.90.70.30:FF:000001">
    <property type="entry name" value="Glutathione gamma-glutamylcysteinyltransferase 1"/>
    <property type="match status" value="1"/>
</dbReference>
<evidence type="ECO:0000313" key="6">
    <source>
        <dbReference type="EMBL" id="CAD8329431.1"/>
    </source>
</evidence>
<gene>
    <name evidence="6" type="ORF">CAUS1442_LOCUS1529</name>
    <name evidence="7" type="ORF">CAUS1442_LOCUS1536</name>
</gene>
<dbReference type="Pfam" id="PF05023">
    <property type="entry name" value="Phytochelatin"/>
    <property type="match status" value="1"/>
</dbReference>
<dbReference type="GO" id="GO:0046938">
    <property type="term" value="P:phytochelatin biosynthetic process"/>
    <property type="evidence" value="ECO:0007669"/>
    <property type="project" value="InterPro"/>
</dbReference>
<evidence type="ECO:0000256" key="1">
    <source>
        <dbReference type="ARBA" id="ARBA00012468"/>
    </source>
</evidence>
<dbReference type="AlphaFoldDB" id="A0A6T6E058"/>
<evidence type="ECO:0000259" key="5">
    <source>
        <dbReference type="PROSITE" id="PS51443"/>
    </source>
</evidence>
<keyword evidence="2" id="KW-0104">Cadmium</keyword>
<proteinExistence type="predicted"/>
<evidence type="ECO:0000256" key="4">
    <source>
        <dbReference type="ARBA" id="ARBA00022723"/>
    </source>
</evidence>
<evidence type="ECO:0000256" key="2">
    <source>
        <dbReference type="ARBA" id="ARBA00022539"/>
    </source>
</evidence>
<dbReference type="EC" id="2.3.2.15" evidence="1"/>
<reference evidence="6" key="1">
    <citation type="submission" date="2021-01" db="EMBL/GenBank/DDBJ databases">
        <authorList>
            <person name="Corre E."/>
            <person name="Pelletier E."/>
            <person name="Niang G."/>
            <person name="Scheremetjew M."/>
            <person name="Finn R."/>
            <person name="Kale V."/>
            <person name="Holt S."/>
            <person name="Cochrane G."/>
            <person name="Meng A."/>
            <person name="Brown T."/>
            <person name="Cohen L."/>
        </authorList>
    </citation>
    <scope>NUCLEOTIDE SEQUENCE</scope>
    <source>
        <strain evidence="6">CCMP3328</strain>
    </source>
</reference>
<dbReference type="InterPro" id="IPR038765">
    <property type="entry name" value="Papain-like_cys_pep_sf"/>
</dbReference>
<dbReference type="GO" id="GO:0098849">
    <property type="term" value="P:cellular detoxification of cadmium ion"/>
    <property type="evidence" value="ECO:0007669"/>
    <property type="project" value="TreeGrafter"/>
</dbReference>
<dbReference type="EMBL" id="HBEF01002471">
    <property type="protein sequence ID" value="CAD8329431.1"/>
    <property type="molecule type" value="Transcribed_RNA"/>
</dbReference>
<dbReference type="PANTHER" id="PTHR33447">
    <property type="entry name" value="GLUTATHIONE GAMMA-GLUTAMYLCYSTEINYLTRANSFERASE"/>
    <property type="match status" value="1"/>
</dbReference>
<evidence type="ECO:0000256" key="3">
    <source>
        <dbReference type="ARBA" id="ARBA00022679"/>
    </source>
</evidence>
<organism evidence="6">
    <name type="scientific">Craspedostauros australis</name>
    <dbReference type="NCBI Taxonomy" id="1486917"/>
    <lineage>
        <taxon>Eukaryota</taxon>
        <taxon>Sar</taxon>
        <taxon>Stramenopiles</taxon>
        <taxon>Ochrophyta</taxon>
        <taxon>Bacillariophyta</taxon>
        <taxon>Bacillariophyceae</taxon>
        <taxon>Bacillariophycidae</taxon>
        <taxon>Naviculales</taxon>
        <taxon>Naviculaceae</taxon>
        <taxon>Craspedostauros</taxon>
    </lineage>
</organism>